<feature type="transmembrane region" description="Helical" evidence="1">
    <location>
        <begin position="20"/>
        <end position="42"/>
    </location>
</feature>
<name>A0ABW0L904_9BURK</name>
<feature type="transmembrane region" description="Helical" evidence="1">
    <location>
        <begin position="63"/>
        <end position="85"/>
    </location>
</feature>
<dbReference type="Proteomes" id="UP001596050">
    <property type="component" value="Unassembled WGS sequence"/>
</dbReference>
<reference evidence="3" key="1">
    <citation type="journal article" date="2019" name="Int. J. Syst. Evol. Microbiol.">
        <title>The Global Catalogue of Microorganisms (GCM) 10K type strain sequencing project: providing services to taxonomists for standard genome sequencing and annotation.</title>
        <authorList>
            <consortium name="The Broad Institute Genomics Platform"/>
            <consortium name="The Broad Institute Genome Sequencing Center for Infectious Disease"/>
            <person name="Wu L."/>
            <person name="Ma J."/>
        </authorList>
    </citation>
    <scope>NUCLEOTIDE SEQUENCE [LARGE SCALE GENOMIC DNA]</scope>
    <source>
        <strain evidence="3">KACC 12649</strain>
    </source>
</reference>
<evidence type="ECO:0000313" key="3">
    <source>
        <dbReference type="Proteomes" id="UP001596050"/>
    </source>
</evidence>
<gene>
    <name evidence="2" type="ORF">ACFPN5_21370</name>
</gene>
<keyword evidence="1" id="KW-0472">Membrane</keyword>
<evidence type="ECO:0000256" key="1">
    <source>
        <dbReference type="SAM" id="Phobius"/>
    </source>
</evidence>
<dbReference type="RefSeq" id="WP_379785855.1">
    <property type="nucleotide sequence ID" value="NZ_JBHSMU010000016.1"/>
</dbReference>
<comment type="caution">
    <text evidence="2">The sequence shown here is derived from an EMBL/GenBank/DDBJ whole genome shotgun (WGS) entry which is preliminary data.</text>
</comment>
<feature type="transmembrane region" description="Helical" evidence="1">
    <location>
        <begin position="133"/>
        <end position="154"/>
    </location>
</feature>
<feature type="transmembrane region" description="Helical" evidence="1">
    <location>
        <begin position="166"/>
        <end position="184"/>
    </location>
</feature>
<organism evidence="2 3">
    <name type="scientific">Massilia niabensis</name>
    <dbReference type="NCBI Taxonomy" id="544910"/>
    <lineage>
        <taxon>Bacteria</taxon>
        <taxon>Pseudomonadati</taxon>
        <taxon>Pseudomonadota</taxon>
        <taxon>Betaproteobacteria</taxon>
        <taxon>Burkholderiales</taxon>
        <taxon>Oxalobacteraceae</taxon>
        <taxon>Telluria group</taxon>
        <taxon>Massilia</taxon>
    </lineage>
</organism>
<feature type="transmembrane region" description="Helical" evidence="1">
    <location>
        <begin position="97"/>
        <end position="121"/>
    </location>
</feature>
<keyword evidence="3" id="KW-1185">Reference proteome</keyword>
<proteinExistence type="predicted"/>
<accession>A0ABW0L904</accession>
<dbReference type="EMBL" id="JBHSMU010000016">
    <property type="protein sequence ID" value="MFC5462363.1"/>
    <property type="molecule type" value="Genomic_DNA"/>
</dbReference>
<dbReference type="InterPro" id="IPR018719">
    <property type="entry name" value="DUF2243_membrane"/>
</dbReference>
<dbReference type="Pfam" id="PF10002">
    <property type="entry name" value="DUF2243"/>
    <property type="match status" value="1"/>
</dbReference>
<sequence>MNAVRHSDVSVIPHLRTLGWAGFLLGVAMGGFFDGILLHQVLQWHHLLSLVPGEPWRDIKVQILADGLFHMLMYLIAVIGLWKLWKAREVAASGDRVLLASSALGFGVFNIVDAAVFHWILRFHRIRLDTDNPLFWDLLWFVVFGLAFVALAWWLQRGSGPIGGKASTATLALAVLVGGPVAALPPQDADTVMVFFKPGTTPAQVFAGIDAVDGRILWAAPQGDVWALDVRDKSKTAALYRHGAFLVSNSALAVGCVKWTSARG</sequence>
<keyword evidence="1" id="KW-1133">Transmembrane helix</keyword>
<evidence type="ECO:0000313" key="2">
    <source>
        <dbReference type="EMBL" id="MFC5462363.1"/>
    </source>
</evidence>
<keyword evidence="1" id="KW-0812">Transmembrane</keyword>
<protein>
    <submittedName>
        <fullName evidence="2">DUF2243 domain-containing protein</fullName>
    </submittedName>
</protein>